<dbReference type="PANTHER" id="PTHR36436:SF6">
    <property type="entry name" value="SLL5081 PROTEIN"/>
    <property type="match status" value="1"/>
</dbReference>
<evidence type="ECO:0000313" key="2">
    <source>
        <dbReference type="Proteomes" id="UP000199598"/>
    </source>
</evidence>
<protein>
    <recommendedName>
        <fullName evidence="3">DUF1963 domain-containing protein</fullName>
    </recommendedName>
</protein>
<name>A0A1I3WP09_9HYPH</name>
<reference evidence="1 2" key="1">
    <citation type="submission" date="2016-10" db="EMBL/GenBank/DDBJ databases">
        <authorList>
            <person name="Varghese N."/>
            <person name="Submissions S."/>
        </authorList>
    </citation>
    <scope>NUCLEOTIDE SEQUENCE [LARGE SCALE GENOMIC DNA]</scope>
    <source>
        <strain evidence="1 2">DSM 16392</strain>
    </source>
</reference>
<sequence>MMTVTEDAFESFIAQNTHTAIALELRLPKGKTTSYFGGKPLASPDFKWPNDDGKLGQFADMFLGQINIGELPWLPEGMVRSGILYFFINVGAAEDGDADAATVIYHPISDNLIKHIPQHSPLYSNASNFMHHSRGRSITGEFDEGYLRKVEYDPIAFNTFRSPDYFEIDKLPDRTHERIDSFTKNSRYEAYSLAFGKQKADQYFLGVPETIRLSDLSVAYKTKLMSYANGTENVLNDHFCKAFCSDWPQRWGLVDIFCQELIHELHYQPLSQKRKRMKSSLFVEFHQEVLSWQQQALTYSPHATVAEYKQNEFRSWLMERFDEFVSLEGVKKSTAGKAKQDPLSNFLSSILGLGSSHSLRVLSSAQSDQVNLPRLFDATSSNSLNDMINAVRKALSSCLGSKSKSFKSLLDAERVSFSELPSSCLSAFEQVIRSRTPHQMFGIGADYQGHVETALSEKKLLLLQLEDNNTIGFSYGAGNIQLWISPEDLTAGNWAGVTFTGAC</sequence>
<dbReference type="InterPro" id="IPR035948">
    <property type="entry name" value="YwqG-like_sf"/>
</dbReference>
<keyword evidence="2" id="KW-1185">Reference proteome</keyword>
<proteinExistence type="predicted"/>
<accession>A0A1I3WP09</accession>
<gene>
    <name evidence="1" type="ORF">SAMN04488518_102105</name>
</gene>
<comment type="caution">
    <text evidence="1">The sequence shown here is derived from an EMBL/GenBank/DDBJ whole genome shotgun (WGS) entry which is preliminary data.</text>
</comment>
<dbReference type="Gene3D" id="2.30.320.10">
    <property type="entry name" value="YwqG-like"/>
    <property type="match status" value="2"/>
</dbReference>
<dbReference type="EMBL" id="FOSK01000002">
    <property type="protein sequence ID" value="SFK09414.1"/>
    <property type="molecule type" value="Genomic_DNA"/>
</dbReference>
<dbReference type="InterPro" id="IPR015315">
    <property type="entry name" value="DUF1963"/>
</dbReference>
<dbReference type="PANTHER" id="PTHR36436">
    <property type="entry name" value="SLL5081 PROTEIN"/>
    <property type="match status" value="1"/>
</dbReference>
<evidence type="ECO:0008006" key="3">
    <source>
        <dbReference type="Google" id="ProtNLM"/>
    </source>
</evidence>
<dbReference type="SUPFAM" id="SSF103032">
    <property type="entry name" value="Hypothetical protein YwqG"/>
    <property type="match status" value="1"/>
</dbReference>
<organism evidence="1 2">
    <name type="scientific">Pseudovibrio ascidiaceicola</name>
    <dbReference type="NCBI Taxonomy" id="285279"/>
    <lineage>
        <taxon>Bacteria</taxon>
        <taxon>Pseudomonadati</taxon>
        <taxon>Pseudomonadota</taxon>
        <taxon>Alphaproteobacteria</taxon>
        <taxon>Hyphomicrobiales</taxon>
        <taxon>Stappiaceae</taxon>
        <taxon>Pseudovibrio</taxon>
    </lineage>
</organism>
<dbReference type="Proteomes" id="UP000199598">
    <property type="component" value="Unassembled WGS sequence"/>
</dbReference>
<evidence type="ECO:0000313" key="1">
    <source>
        <dbReference type="EMBL" id="SFK09414.1"/>
    </source>
</evidence>
<dbReference type="Pfam" id="PF09234">
    <property type="entry name" value="DUF1963"/>
    <property type="match status" value="2"/>
</dbReference>